<accession>A0A2V3IEQ5</accession>
<dbReference type="Proteomes" id="UP000247409">
    <property type="component" value="Unassembled WGS sequence"/>
</dbReference>
<name>A0A2V3IEQ5_9FLOR</name>
<dbReference type="EMBL" id="NBIV01000289">
    <property type="protein sequence ID" value="PXF40498.1"/>
    <property type="molecule type" value="Genomic_DNA"/>
</dbReference>
<feature type="region of interest" description="Disordered" evidence="1">
    <location>
        <begin position="208"/>
        <end position="234"/>
    </location>
</feature>
<protein>
    <recommendedName>
        <fullName evidence="4">No apical meristem-associated C-terminal domain-containing protein</fullName>
    </recommendedName>
</protein>
<evidence type="ECO:0000313" key="3">
    <source>
        <dbReference type="Proteomes" id="UP000247409"/>
    </source>
</evidence>
<gene>
    <name evidence="2" type="ORF">BWQ96_09779</name>
</gene>
<organism evidence="2 3">
    <name type="scientific">Gracilariopsis chorda</name>
    <dbReference type="NCBI Taxonomy" id="448386"/>
    <lineage>
        <taxon>Eukaryota</taxon>
        <taxon>Rhodophyta</taxon>
        <taxon>Florideophyceae</taxon>
        <taxon>Rhodymeniophycidae</taxon>
        <taxon>Gracilariales</taxon>
        <taxon>Gracilariaceae</taxon>
        <taxon>Gracilariopsis</taxon>
    </lineage>
</organism>
<keyword evidence="3" id="KW-1185">Reference proteome</keyword>
<evidence type="ECO:0008006" key="4">
    <source>
        <dbReference type="Google" id="ProtNLM"/>
    </source>
</evidence>
<feature type="compositionally biased region" description="Polar residues" evidence="1">
    <location>
        <begin position="209"/>
        <end position="227"/>
    </location>
</feature>
<dbReference type="AlphaFoldDB" id="A0A2V3IEQ5"/>
<sequence length="251" mass="27982">MIAIAEVYRAFDRSAGVPIGPKVKYVKVWEWMTEGKLHLDVWQSTQNLASVKEDFNVPLCAEMEGFAKPVENVEQMDEVGKDKNIDSAGVKTECETNSTNCVAKKNDSRPIGTKKAKLEAHLIASVDEGARGIKRLSEASFESNSIKKKQLESIMVTNHHKQQYLLMKDAREEERHQLSLLSTNISEDLKEKILARVEKSLMKRLDTPKGSNDWNNPNTLASNNGSAISGDLIRTPRNSTSSKVGIEVLID</sequence>
<comment type="caution">
    <text evidence="2">The sequence shown here is derived from an EMBL/GenBank/DDBJ whole genome shotgun (WGS) entry which is preliminary data.</text>
</comment>
<evidence type="ECO:0000256" key="1">
    <source>
        <dbReference type="SAM" id="MobiDB-lite"/>
    </source>
</evidence>
<evidence type="ECO:0000313" key="2">
    <source>
        <dbReference type="EMBL" id="PXF40498.1"/>
    </source>
</evidence>
<reference evidence="2 3" key="1">
    <citation type="journal article" date="2018" name="Mol. Biol. Evol.">
        <title>Analysis of the draft genome of the red seaweed Gracilariopsis chorda provides insights into genome size evolution in Rhodophyta.</title>
        <authorList>
            <person name="Lee J."/>
            <person name="Yang E.C."/>
            <person name="Graf L."/>
            <person name="Yang J.H."/>
            <person name="Qiu H."/>
            <person name="Zel Zion U."/>
            <person name="Chan C.X."/>
            <person name="Stephens T.G."/>
            <person name="Weber A.P.M."/>
            <person name="Boo G.H."/>
            <person name="Boo S.M."/>
            <person name="Kim K.M."/>
            <person name="Shin Y."/>
            <person name="Jung M."/>
            <person name="Lee S.J."/>
            <person name="Yim H.S."/>
            <person name="Lee J.H."/>
            <person name="Bhattacharya D."/>
            <person name="Yoon H.S."/>
        </authorList>
    </citation>
    <scope>NUCLEOTIDE SEQUENCE [LARGE SCALE GENOMIC DNA]</scope>
    <source>
        <strain evidence="2 3">SKKU-2015</strain>
        <tissue evidence="2">Whole body</tissue>
    </source>
</reference>
<proteinExistence type="predicted"/>